<organism evidence="2 3">
    <name type="scientific">Youngiibacter multivorans</name>
    <dbReference type="NCBI Taxonomy" id="937251"/>
    <lineage>
        <taxon>Bacteria</taxon>
        <taxon>Bacillati</taxon>
        <taxon>Bacillota</taxon>
        <taxon>Clostridia</taxon>
        <taxon>Eubacteriales</taxon>
        <taxon>Clostridiaceae</taxon>
        <taxon>Youngiibacter</taxon>
    </lineage>
</organism>
<comment type="caution">
    <text evidence="2">The sequence shown here is derived from an EMBL/GenBank/DDBJ whole genome shotgun (WGS) entry which is preliminary data.</text>
</comment>
<accession>A0ABS4G7P4</accession>
<evidence type="ECO:0000256" key="1">
    <source>
        <dbReference type="SAM" id="Phobius"/>
    </source>
</evidence>
<keyword evidence="3" id="KW-1185">Reference proteome</keyword>
<proteinExistence type="predicted"/>
<evidence type="ECO:0000313" key="3">
    <source>
        <dbReference type="Proteomes" id="UP001519271"/>
    </source>
</evidence>
<reference evidence="2 3" key="1">
    <citation type="submission" date="2021-03" db="EMBL/GenBank/DDBJ databases">
        <title>Genomic Encyclopedia of Type Strains, Phase IV (KMG-IV): sequencing the most valuable type-strain genomes for metagenomic binning, comparative biology and taxonomic classification.</title>
        <authorList>
            <person name="Goeker M."/>
        </authorList>
    </citation>
    <scope>NUCLEOTIDE SEQUENCE [LARGE SCALE GENOMIC DNA]</scope>
    <source>
        <strain evidence="2 3">DSM 6139</strain>
    </source>
</reference>
<evidence type="ECO:0000313" key="2">
    <source>
        <dbReference type="EMBL" id="MBP1920549.1"/>
    </source>
</evidence>
<dbReference type="EMBL" id="JAGGKC010000032">
    <property type="protein sequence ID" value="MBP1920549.1"/>
    <property type="molecule type" value="Genomic_DNA"/>
</dbReference>
<gene>
    <name evidence="2" type="ORF">J2Z34_003062</name>
</gene>
<keyword evidence="1" id="KW-0812">Transmembrane</keyword>
<keyword evidence="1" id="KW-0472">Membrane</keyword>
<dbReference type="Proteomes" id="UP001519271">
    <property type="component" value="Unassembled WGS sequence"/>
</dbReference>
<protein>
    <submittedName>
        <fullName evidence="2">Uncharacterized protein</fullName>
    </submittedName>
</protein>
<keyword evidence="1" id="KW-1133">Transmembrane helix</keyword>
<sequence>MIFVNAGFAGILSVTALFHGICAGVVESR</sequence>
<name>A0ABS4G7P4_9CLOT</name>
<feature type="transmembrane region" description="Helical" evidence="1">
    <location>
        <begin position="6"/>
        <end position="26"/>
    </location>
</feature>